<dbReference type="Gene3D" id="3.20.20.100">
    <property type="entry name" value="NADP-dependent oxidoreductase domain"/>
    <property type="match status" value="2"/>
</dbReference>
<dbReference type="FunFam" id="3.20.20.100:FF:000006">
    <property type="entry name" value="Aldo-keto reductase family 1 member A1"/>
    <property type="match status" value="1"/>
</dbReference>
<evidence type="ECO:0000256" key="1">
    <source>
        <dbReference type="ARBA" id="ARBA00007905"/>
    </source>
</evidence>
<name>K1PVE5_MAGGI</name>
<dbReference type="PRINTS" id="PR00069">
    <property type="entry name" value="ALDKETRDTASE"/>
</dbReference>
<dbReference type="InterPro" id="IPR036812">
    <property type="entry name" value="NAD(P)_OxRdtase_dom_sf"/>
</dbReference>
<keyword evidence="3" id="KW-0560">Oxidoreductase</keyword>
<accession>K1PVE5</accession>
<dbReference type="InParanoid" id="K1PVE5"/>
<evidence type="ECO:0000256" key="3">
    <source>
        <dbReference type="ARBA" id="ARBA00023002"/>
    </source>
</evidence>
<gene>
    <name evidence="5" type="ORF">CGI_10015208</name>
</gene>
<dbReference type="PANTHER" id="PTHR11732">
    <property type="entry name" value="ALDO/KETO REDUCTASE"/>
    <property type="match status" value="1"/>
</dbReference>
<evidence type="ECO:0000259" key="4">
    <source>
        <dbReference type="Pfam" id="PF00248"/>
    </source>
</evidence>
<protein>
    <submittedName>
        <fullName evidence="5">Aldo-keto reductase family 1 member B10</fullName>
    </submittedName>
</protein>
<dbReference type="PROSITE" id="PS00063">
    <property type="entry name" value="ALDOKETO_REDUCTASE_3"/>
    <property type="match status" value="1"/>
</dbReference>
<evidence type="ECO:0000256" key="2">
    <source>
        <dbReference type="ARBA" id="ARBA00022857"/>
    </source>
</evidence>
<dbReference type="InterPro" id="IPR023210">
    <property type="entry name" value="NADP_OxRdtase_dom"/>
</dbReference>
<sequence length="529" mass="59985">MPSVGLGTWQSPKDEVRVAVRAALDAGYRHIDTVYTDLNEDAIGEVLQEYIKSGKVKREELFIVTKLPMIHMEPTLVKGSIEMSLKKLQLDYVDLYLIHFPVQFAYEGPVTEAGLLKVAEKTDLIGTWKAMEELVDLGLTKSIGVSNFNISQIERICKIAKHKPVINQVECHIYLPQNELFDACKKLGLAVTAYAPLGSPGRIKQLIEKDDPVVLEDPVIRKIAKRYSKSTAHSPKEEVKTAVRAALDAGYRHIDTAYNYKNEDAIGEVLQEYIKSGKVKREDLFIVTKLPMIHMEPTLVKRSIELSLKKLQLDFVDLYLIHFPVALSYDGDDENTFPRTEDGKWKIAEKSDLLETWKAMEELVDLGLTKSLGVSNFSISQVERICKIAKHKPVTNQVECHIYWPQNELFEACKKLGVTITAYAPIGSPGRPDRIKKEDDPIAMEEPIIQKIAKKYGKTPAQVLLRNLLQRGMIVIPKSVTPERIQSNIKVFDFNLTKEEMDEIGGINVKRSFFNFMGNMCENHQERPF</sequence>
<dbReference type="PROSITE" id="PS00798">
    <property type="entry name" value="ALDOKETO_REDUCTASE_1"/>
    <property type="match status" value="1"/>
</dbReference>
<evidence type="ECO:0000313" key="5">
    <source>
        <dbReference type="EMBL" id="EKC25708.1"/>
    </source>
</evidence>
<feature type="domain" description="NADP-dependent oxidoreductase" evidence="4">
    <location>
        <begin position="231"/>
        <end position="507"/>
    </location>
</feature>
<reference evidence="5" key="1">
    <citation type="journal article" date="2012" name="Nature">
        <title>The oyster genome reveals stress adaptation and complexity of shell formation.</title>
        <authorList>
            <person name="Zhang G."/>
            <person name="Fang X."/>
            <person name="Guo X."/>
            <person name="Li L."/>
            <person name="Luo R."/>
            <person name="Xu F."/>
            <person name="Yang P."/>
            <person name="Zhang L."/>
            <person name="Wang X."/>
            <person name="Qi H."/>
            <person name="Xiong Z."/>
            <person name="Que H."/>
            <person name="Xie Y."/>
            <person name="Holland P.W."/>
            <person name="Paps J."/>
            <person name="Zhu Y."/>
            <person name="Wu F."/>
            <person name="Chen Y."/>
            <person name="Wang J."/>
            <person name="Peng C."/>
            <person name="Meng J."/>
            <person name="Yang L."/>
            <person name="Liu J."/>
            <person name="Wen B."/>
            <person name="Zhang N."/>
            <person name="Huang Z."/>
            <person name="Zhu Q."/>
            <person name="Feng Y."/>
            <person name="Mount A."/>
            <person name="Hedgecock D."/>
            <person name="Xu Z."/>
            <person name="Liu Y."/>
            <person name="Domazet-Loso T."/>
            <person name="Du Y."/>
            <person name="Sun X."/>
            <person name="Zhang S."/>
            <person name="Liu B."/>
            <person name="Cheng P."/>
            <person name="Jiang X."/>
            <person name="Li J."/>
            <person name="Fan D."/>
            <person name="Wang W."/>
            <person name="Fu W."/>
            <person name="Wang T."/>
            <person name="Wang B."/>
            <person name="Zhang J."/>
            <person name="Peng Z."/>
            <person name="Li Y."/>
            <person name="Li N."/>
            <person name="Wang J."/>
            <person name="Chen M."/>
            <person name="He Y."/>
            <person name="Tan F."/>
            <person name="Song X."/>
            <person name="Zheng Q."/>
            <person name="Huang R."/>
            <person name="Yang H."/>
            <person name="Du X."/>
            <person name="Chen L."/>
            <person name="Yang M."/>
            <person name="Gaffney P.M."/>
            <person name="Wang S."/>
            <person name="Luo L."/>
            <person name="She Z."/>
            <person name="Ming Y."/>
            <person name="Huang W."/>
            <person name="Zhang S."/>
            <person name="Huang B."/>
            <person name="Zhang Y."/>
            <person name="Qu T."/>
            <person name="Ni P."/>
            <person name="Miao G."/>
            <person name="Wang J."/>
            <person name="Wang Q."/>
            <person name="Steinberg C.E."/>
            <person name="Wang H."/>
            <person name="Li N."/>
            <person name="Qian L."/>
            <person name="Zhang G."/>
            <person name="Li Y."/>
            <person name="Yang H."/>
            <person name="Liu X."/>
            <person name="Wang J."/>
            <person name="Yin Y."/>
            <person name="Wang J."/>
        </authorList>
    </citation>
    <scope>NUCLEOTIDE SEQUENCE [LARGE SCALE GENOMIC DNA]</scope>
    <source>
        <strain evidence="5">05x7-T-G4-1.051#20</strain>
    </source>
</reference>
<keyword evidence="2" id="KW-0521">NADP</keyword>
<dbReference type="GO" id="GO:0016491">
    <property type="term" value="F:oxidoreductase activity"/>
    <property type="evidence" value="ECO:0007669"/>
    <property type="project" value="UniProtKB-KW"/>
</dbReference>
<feature type="domain" description="NADP-dependent oxidoreductase" evidence="4">
    <location>
        <begin position="4"/>
        <end position="218"/>
    </location>
</feature>
<dbReference type="HOGENOM" id="CLU_023205_20_0_1"/>
<dbReference type="InterPro" id="IPR018170">
    <property type="entry name" value="Aldo/ket_reductase_CS"/>
</dbReference>
<dbReference type="EMBL" id="JH817541">
    <property type="protein sequence ID" value="EKC25708.1"/>
    <property type="molecule type" value="Genomic_DNA"/>
</dbReference>
<organism evidence="5">
    <name type="scientific">Magallana gigas</name>
    <name type="common">Pacific oyster</name>
    <name type="synonym">Crassostrea gigas</name>
    <dbReference type="NCBI Taxonomy" id="29159"/>
    <lineage>
        <taxon>Eukaryota</taxon>
        <taxon>Metazoa</taxon>
        <taxon>Spiralia</taxon>
        <taxon>Lophotrochozoa</taxon>
        <taxon>Mollusca</taxon>
        <taxon>Bivalvia</taxon>
        <taxon>Autobranchia</taxon>
        <taxon>Pteriomorphia</taxon>
        <taxon>Ostreida</taxon>
        <taxon>Ostreoidea</taxon>
        <taxon>Ostreidae</taxon>
        <taxon>Magallana</taxon>
    </lineage>
</organism>
<dbReference type="SUPFAM" id="SSF51430">
    <property type="entry name" value="NAD(P)-linked oxidoreductase"/>
    <property type="match status" value="2"/>
</dbReference>
<dbReference type="Pfam" id="PF00248">
    <property type="entry name" value="Aldo_ket_red"/>
    <property type="match status" value="2"/>
</dbReference>
<dbReference type="InterPro" id="IPR020471">
    <property type="entry name" value="AKR"/>
</dbReference>
<proteinExistence type="inferred from homology"/>
<dbReference type="PROSITE" id="PS00062">
    <property type="entry name" value="ALDOKETO_REDUCTASE_2"/>
    <property type="match status" value="2"/>
</dbReference>
<comment type="similarity">
    <text evidence="1">Belongs to the aldo/keto reductase family.</text>
</comment>
<dbReference type="AlphaFoldDB" id="K1PVE5"/>